<gene>
    <name evidence="6" type="ORF">SERLADRAFT_415406</name>
</gene>
<dbReference type="InterPro" id="IPR055440">
    <property type="entry name" value="Beta-prop_WDR90_4th"/>
</dbReference>
<dbReference type="SUPFAM" id="SSF50978">
    <property type="entry name" value="WD40 repeat-like"/>
    <property type="match status" value="3"/>
</dbReference>
<dbReference type="GeneID" id="18813379"/>
<feature type="repeat" description="WD" evidence="3">
    <location>
        <begin position="909"/>
        <end position="950"/>
    </location>
</feature>
<feature type="repeat" description="WD" evidence="3">
    <location>
        <begin position="995"/>
        <end position="1036"/>
    </location>
</feature>
<feature type="domain" description="WDR90 4th beta-propeller" evidence="4">
    <location>
        <begin position="916"/>
        <end position="1032"/>
    </location>
</feature>
<dbReference type="PROSITE" id="PS50294">
    <property type="entry name" value="WD_REPEATS_REGION"/>
    <property type="match status" value="10"/>
</dbReference>
<dbReference type="SMART" id="SM00320">
    <property type="entry name" value="WD40"/>
    <property type="match status" value="13"/>
</dbReference>
<evidence type="ECO:0000256" key="2">
    <source>
        <dbReference type="ARBA" id="ARBA00022737"/>
    </source>
</evidence>
<dbReference type="PRINTS" id="PR00320">
    <property type="entry name" value="GPROTEINBRPT"/>
</dbReference>
<sequence>MPLTQSGANPEANIRTYNDVTGNQVINATNITNVHTGSGDDAILAMLKPVDHNRHYVQPCMEGTRKDIFKEIQRWLDQPGDAQEGKNILWITGSPGAGKSAIASSLISKLRADRRLGGSFTFRRGDTVLSDPAALWRTVAFDLARFDPDVASAVITALKEGSVDPQRPDIAAHFDILIKESLERMNEKLVAQQNPRYPVVIVDALDECDDPSQNPQRKTLLDTLTRWSKLPKKVKLIITARDDRLPESFRQACQKIVLPTGDKVTPAASEDIQTFFESRFKELKTDLPSLAQAGWPAPRDIEQLTTRAAGLFIWAKTAMSFIEEGHPQELLKFILSGGSVAGEEDVYHLYRQVVTHALTNLQKNKASQAALQPLLQTIVFAKVPLSREHLQHFLVTPIEEIAIDFVFREFKSVILIGEDGLVRISHLSFVEFLIDSDLCPEFLRIPRAAASTRNLEFLRSCLQIMGDSTYGLRFNICGLESSYLFNDDVKDLHERMKKYISGHLHYACRYWSPHLVDASGCLSSCDWLSSMLWAFFRKNLLHWLEVMSVHGDTKVAQLMLDAILSLLHSIETELGMFAEDARKFIVHFDVPISDSVPHIYISALPLAPESSLVSKAYMPHFKRTLEFMGKDTNWSPLLHTLRGHSGGVYCVAFSPDGTKLASGDWVWDNTVRIWDAVTGQIKAGPFEGHSDYVNCVAFSPDGSKVASASRDNTIRIWDMSGQLEASLFEGYKGDVNSVAFSPDGSRLASANGNCAVRIWDINSGQLVQLGLTGNIEMHHSSSIAFSLDGSMVAVAEITFLRCLTMMVWNISTAQPAQSMTKSHKYHTSSFTAFSPDLSKFGSSLDGKTISIWDVASGQLVTTTSQLEGHNGLIQCGVFSPDGSKIASGSYDMTIRIWDTVSGQLVAGPFLGHSASVKCVAFSPDGSKVASGSLDLTIRIWDCASDQLTINLFKGHSSTILCIAFSPDGSRIASGFNDSFIRVWDVSSGEMVVGPFQGHTEAVKSVMFSSDGSRIVSGSHDKTVRIWDAVTGQPVAGPFTGHMEAVHSVAFLLDGSKVASYSEGAIIRVWNISGQLVAGPFQCHTPGSYITSVAFSPDGSKVVSGSFDQGATMWDIASAQVVGGPYHRADEISTVAFSADGCKLAVASATIHIWDIESCQVDGGLFQGHTKSITSVAFSPDGSKLVSGSEDQTVRIWDVLSGQVVAGPFYGHSAVVTIVAFSPDGLKVASYDGTVRIWDIAFDQLGHHDTTNLTTPPALSLTSDKVDMSALNMKAIYASSYSKDSGWIGYGDAPREKLLYWIPPAHRNRWCDFRTSRVIGVSELRVSYDDFMHGTDWTLCVTGTGNDAEDHTTSQDVSPTLLMRGTQPRLLQQHCPGLAHLNQERGLVHPYHLCGVASDFAGAEGTGMKSCLKARIGLKVASQLKLVPYELVLYVEIAVACNLIRIHTLL</sequence>
<dbReference type="InterPro" id="IPR019775">
    <property type="entry name" value="WD40_repeat_CS"/>
</dbReference>
<dbReference type="PROSITE" id="PS50082">
    <property type="entry name" value="WD_REPEATS_2"/>
    <property type="match status" value="11"/>
</dbReference>
<dbReference type="Gene3D" id="3.40.50.300">
    <property type="entry name" value="P-loop containing nucleotide triphosphate hydrolases"/>
    <property type="match status" value="1"/>
</dbReference>
<evidence type="ECO:0000259" key="5">
    <source>
        <dbReference type="Pfam" id="PF24883"/>
    </source>
</evidence>
<evidence type="ECO:0000313" key="6">
    <source>
        <dbReference type="EMBL" id="EGO24234.1"/>
    </source>
</evidence>
<dbReference type="PROSITE" id="PS00678">
    <property type="entry name" value="WD_REPEATS_1"/>
    <property type="match status" value="5"/>
</dbReference>
<feature type="repeat" description="WD" evidence="3">
    <location>
        <begin position="1038"/>
        <end position="1072"/>
    </location>
</feature>
<feature type="repeat" description="WD" evidence="3">
    <location>
        <begin position="641"/>
        <end position="684"/>
    </location>
</feature>
<feature type="repeat" description="WD" evidence="3">
    <location>
        <begin position="1165"/>
        <end position="1206"/>
    </location>
</feature>
<feature type="repeat" description="WD" evidence="3">
    <location>
        <begin position="1089"/>
        <end position="1123"/>
    </location>
</feature>
<dbReference type="InterPro" id="IPR050349">
    <property type="entry name" value="WD_LIS1/nudF_dynein_reg"/>
</dbReference>
<dbReference type="Gene3D" id="2.130.10.10">
    <property type="entry name" value="YVTN repeat-like/Quinoprotein amine dehydrogenase"/>
    <property type="match status" value="5"/>
</dbReference>
<dbReference type="Pfam" id="PF24883">
    <property type="entry name" value="NPHP3_N"/>
    <property type="match status" value="1"/>
</dbReference>
<name>F8NVS3_SERL9</name>
<reference evidence="6" key="1">
    <citation type="submission" date="2011-04" db="EMBL/GenBank/DDBJ databases">
        <title>Evolution of plant cell wall degrading machinery underlies the functional diversity of forest fungi.</title>
        <authorList>
            <consortium name="US DOE Joint Genome Institute (JGI-PGF)"/>
            <person name="Eastwood D.C."/>
            <person name="Floudas D."/>
            <person name="Binder M."/>
            <person name="Majcherczyk A."/>
            <person name="Schneider P."/>
            <person name="Aerts A."/>
            <person name="Asiegbu F.O."/>
            <person name="Baker S.E."/>
            <person name="Barry K."/>
            <person name="Bendiksby M."/>
            <person name="Blumentritt M."/>
            <person name="Coutinho P.M."/>
            <person name="Cullen D."/>
            <person name="Cullen D."/>
            <person name="Gathman A."/>
            <person name="Goodell B."/>
            <person name="Henrissat B."/>
            <person name="Ihrmark K."/>
            <person name="Kauserud H."/>
            <person name="Kohler A."/>
            <person name="LaButti K."/>
            <person name="Lapidus A."/>
            <person name="Lavin J.L."/>
            <person name="Lee Y.-H."/>
            <person name="Lindquist E."/>
            <person name="Lilly W."/>
            <person name="Lucas S."/>
            <person name="Morin E."/>
            <person name="Murat C."/>
            <person name="Oguiza J.A."/>
            <person name="Park J."/>
            <person name="Pisabarro A.G."/>
            <person name="Riley R."/>
            <person name="Rosling A."/>
            <person name="Salamov A."/>
            <person name="Schmidt O."/>
            <person name="Schmutz J."/>
            <person name="Skrede I."/>
            <person name="Stenlid J."/>
            <person name="Wiebenga A."/>
            <person name="Xie X."/>
            <person name="Kues U."/>
            <person name="Hibbett D.S."/>
            <person name="Hoffmeister D."/>
            <person name="Hogberg N."/>
            <person name="Martin F."/>
            <person name="Grigoriev I.V."/>
            <person name="Watkinson S.C."/>
        </authorList>
    </citation>
    <scope>NUCLEOTIDE SEQUENCE</scope>
    <source>
        <strain evidence="6">S7.9</strain>
    </source>
</reference>
<organism>
    <name type="scientific">Serpula lacrymans var. lacrymans (strain S7.9)</name>
    <name type="common">Dry rot fungus</name>
    <dbReference type="NCBI Taxonomy" id="578457"/>
    <lineage>
        <taxon>Eukaryota</taxon>
        <taxon>Fungi</taxon>
        <taxon>Dikarya</taxon>
        <taxon>Basidiomycota</taxon>
        <taxon>Agaricomycotina</taxon>
        <taxon>Agaricomycetes</taxon>
        <taxon>Agaricomycetidae</taxon>
        <taxon>Boletales</taxon>
        <taxon>Coniophorineae</taxon>
        <taxon>Serpulaceae</taxon>
        <taxon>Serpula</taxon>
    </lineage>
</organism>
<protein>
    <submittedName>
        <fullName evidence="6">Uncharacterized protein</fullName>
    </submittedName>
</protein>
<dbReference type="EMBL" id="GL945434">
    <property type="protein sequence ID" value="EGO24234.1"/>
    <property type="molecule type" value="Genomic_DNA"/>
</dbReference>
<dbReference type="HOGENOM" id="CLU_000288_6_3_1"/>
<dbReference type="PANTHER" id="PTHR44129">
    <property type="entry name" value="WD REPEAT-CONTAINING PROTEIN POP1"/>
    <property type="match status" value="1"/>
</dbReference>
<feature type="repeat" description="WD" evidence="3">
    <location>
        <begin position="1208"/>
        <end position="1239"/>
    </location>
</feature>
<dbReference type="InterPro" id="IPR036322">
    <property type="entry name" value="WD40_repeat_dom_sf"/>
</dbReference>
<feature type="domain" description="Nephrocystin 3-like N-terminal" evidence="5">
    <location>
        <begin position="68"/>
        <end position="241"/>
    </location>
</feature>
<dbReference type="SUPFAM" id="SSF52540">
    <property type="entry name" value="P-loop containing nucleoside triphosphate hydrolases"/>
    <property type="match status" value="1"/>
</dbReference>
<feature type="repeat" description="WD" evidence="3">
    <location>
        <begin position="728"/>
        <end position="769"/>
    </location>
</feature>
<dbReference type="OrthoDB" id="538223at2759"/>
<dbReference type="InterPro" id="IPR015943">
    <property type="entry name" value="WD40/YVTN_repeat-like_dom_sf"/>
</dbReference>
<dbReference type="Proteomes" id="UP000008064">
    <property type="component" value="Unassembled WGS sequence"/>
</dbReference>
<feature type="repeat" description="WD" evidence="3">
    <location>
        <begin position="686"/>
        <end position="720"/>
    </location>
</feature>
<evidence type="ECO:0000256" key="3">
    <source>
        <dbReference type="PROSITE-ProRule" id="PRU00221"/>
    </source>
</evidence>
<keyword evidence="2" id="KW-0677">Repeat</keyword>
<evidence type="ECO:0000256" key="1">
    <source>
        <dbReference type="ARBA" id="ARBA00022574"/>
    </source>
</evidence>
<dbReference type="Pfam" id="PF23342">
    <property type="entry name" value="WDR90_beta-prop_4th"/>
    <property type="match status" value="1"/>
</dbReference>
<dbReference type="KEGG" id="sla:SERLADRAFT_415406"/>
<proteinExistence type="predicted"/>
<dbReference type="RefSeq" id="XP_007318253.1">
    <property type="nucleotide sequence ID" value="XM_007318191.1"/>
</dbReference>
<feature type="repeat" description="WD" evidence="3">
    <location>
        <begin position="866"/>
        <end position="907"/>
    </location>
</feature>
<accession>F8NVS3</accession>
<dbReference type="InterPro" id="IPR020472">
    <property type="entry name" value="WD40_PAC1"/>
</dbReference>
<dbReference type="InterPro" id="IPR027417">
    <property type="entry name" value="P-loop_NTPase"/>
</dbReference>
<dbReference type="InterPro" id="IPR001680">
    <property type="entry name" value="WD40_rpt"/>
</dbReference>
<evidence type="ECO:0000259" key="4">
    <source>
        <dbReference type="Pfam" id="PF23342"/>
    </source>
</evidence>
<dbReference type="InterPro" id="IPR056884">
    <property type="entry name" value="NPHP3-like_N"/>
</dbReference>
<feature type="repeat" description="WD" evidence="3">
    <location>
        <begin position="952"/>
        <end position="993"/>
    </location>
</feature>
<dbReference type="CDD" id="cd00200">
    <property type="entry name" value="WD40"/>
    <property type="match status" value="2"/>
</dbReference>
<keyword evidence="1 3" id="KW-0853">WD repeat</keyword>
<dbReference type="Pfam" id="PF00400">
    <property type="entry name" value="WD40"/>
    <property type="match status" value="8"/>
</dbReference>